<keyword evidence="2 4" id="KW-1133">Transmembrane helix</keyword>
<feature type="transmembrane region" description="Helical" evidence="4">
    <location>
        <begin position="281"/>
        <end position="300"/>
    </location>
</feature>
<dbReference type="EMBL" id="JAINVV010000011">
    <property type="protein sequence ID" value="MBY8825247.1"/>
    <property type="molecule type" value="Genomic_DNA"/>
</dbReference>
<dbReference type="Proteomes" id="UP000706039">
    <property type="component" value="Unassembled WGS sequence"/>
</dbReference>
<feature type="transmembrane region" description="Helical" evidence="4">
    <location>
        <begin position="12"/>
        <end position="34"/>
    </location>
</feature>
<evidence type="ECO:0000259" key="5">
    <source>
        <dbReference type="PROSITE" id="PS50850"/>
    </source>
</evidence>
<evidence type="ECO:0000313" key="7">
    <source>
        <dbReference type="Proteomes" id="UP000706039"/>
    </source>
</evidence>
<feature type="transmembrane region" description="Helical" evidence="4">
    <location>
        <begin position="216"/>
        <end position="242"/>
    </location>
</feature>
<keyword evidence="7" id="KW-1185">Reference proteome</keyword>
<gene>
    <name evidence="6" type="ORF">K7G82_23290</name>
</gene>
<dbReference type="InterPro" id="IPR020846">
    <property type="entry name" value="MFS_dom"/>
</dbReference>
<protein>
    <submittedName>
        <fullName evidence="6">MFS transporter</fullName>
    </submittedName>
</protein>
<evidence type="ECO:0000256" key="2">
    <source>
        <dbReference type="ARBA" id="ARBA00022989"/>
    </source>
</evidence>
<evidence type="ECO:0000256" key="3">
    <source>
        <dbReference type="ARBA" id="ARBA00023136"/>
    </source>
</evidence>
<dbReference type="PANTHER" id="PTHR11360:SF284">
    <property type="entry name" value="EG:103B4.3 PROTEIN-RELATED"/>
    <property type="match status" value="1"/>
</dbReference>
<organism evidence="6 7">
    <name type="scientific">Sphingomonas colocasiae</name>
    <dbReference type="NCBI Taxonomy" id="1848973"/>
    <lineage>
        <taxon>Bacteria</taxon>
        <taxon>Pseudomonadati</taxon>
        <taxon>Pseudomonadota</taxon>
        <taxon>Alphaproteobacteria</taxon>
        <taxon>Sphingomonadales</taxon>
        <taxon>Sphingomonadaceae</taxon>
        <taxon>Sphingomonas</taxon>
    </lineage>
</organism>
<feature type="transmembrane region" description="Helical" evidence="4">
    <location>
        <begin position="79"/>
        <end position="97"/>
    </location>
</feature>
<dbReference type="RefSeq" id="WP_222992344.1">
    <property type="nucleotide sequence ID" value="NZ_JAINVV010000011.1"/>
</dbReference>
<dbReference type="PANTHER" id="PTHR11360">
    <property type="entry name" value="MONOCARBOXYLATE TRANSPORTER"/>
    <property type="match status" value="1"/>
</dbReference>
<dbReference type="Gene3D" id="1.20.1250.20">
    <property type="entry name" value="MFS general substrate transporter like domains"/>
    <property type="match status" value="1"/>
</dbReference>
<keyword evidence="3 4" id="KW-0472">Membrane</keyword>
<evidence type="ECO:0000256" key="1">
    <source>
        <dbReference type="ARBA" id="ARBA00022692"/>
    </source>
</evidence>
<dbReference type="InterPro" id="IPR050327">
    <property type="entry name" value="Proton-linked_MCT"/>
</dbReference>
<sequence>MTVALRVPRPLIPLCSAIGISCGVTVLLITVFSYLALPMARDLRMTPAEISGAISLHMGLLIFALPAAGMIADRIGARATIVASALLYAGCLWWISTLPPGHLGLYLAFALAAVLGAGASPVTYIRPIVERFEHNRGMALGIALSGVGVAAMVLPHIVEPAVAAQGWRSAMRLLAVIALTAALIGALAAGDMRRKPGAIAPEGNGHSLGEAARTPAFLIMAAAFLLFGLALAGVIAQLAQIWDRLEIDVLSASGFQLGIGAATIGGRLLGGWLMDRYPANAIGAIFGVIGAAGLLMLASLPDQRAALIGASLAFGLCMGAESDVASYLVSRLFGLAYFSRIYAMQAAAFMLGAAIGPVSAALLAQAIGYPALVVLAAVALLLSALLLALLRAPSSTNVATLST</sequence>
<accession>A0ABS7PV72</accession>
<dbReference type="InterPro" id="IPR036259">
    <property type="entry name" value="MFS_trans_sf"/>
</dbReference>
<feature type="transmembrane region" description="Helical" evidence="4">
    <location>
        <begin position="369"/>
        <end position="390"/>
    </location>
</feature>
<feature type="transmembrane region" description="Helical" evidence="4">
    <location>
        <begin position="341"/>
        <end position="363"/>
    </location>
</feature>
<dbReference type="PROSITE" id="PS50850">
    <property type="entry name" value="MFS"/>
    <property type="match status" value="1"/>
</dbReference>
<feature type="transmembrane region" description="Helical" evidence="4">
    <location>
        <begin position="137"/>
        <end position="158"/>
    </location>
</feature>
<dbReference type="Pfam" id="PF07690">
    <property type="entry name" value="MFS_1"/>
    <property type="match status" value="1"/>
</dbReference>
<feature type="transmembrane region" description="Helical" evidence="4">
    <location>
        <begin position="254"/>
        <end position="274"/>
    </location>
</feature>
<dbReference type="SUPFAM" id="SSF103473">
    <property type="entry name" value="MFS general substrate transporter"/>
    <property type="match status" value="1"/>
</dbReference>
<dbReference type="InterPro" id="IPR011701">
    <property type="entry name" value="MFS"/>
</dbReference>
<feature type="transmembrane region" description="Helical" evidence="4">
    <location>
        <begin position="54"/>
        <end position="72"/>
    </location>
</feature>
<proteinExistence type="predicted"/>
<feature type="domain" description="Major facilitator superfamily (MFS) profile" evidence="5">
    <location>
        <begin position="11"/>
        <end position="395"/>
    </location>
</feature>
<evidence type="ECO:0000313" key="6">
    <source>
        <dbReference type="EMBL" id="MBY8825247.1"/>
    </source>
</evidence>
<reference evidence="6 7" key="1">
    <citation type="submission" date="2021-08" db="EMBL/GenBank/DDBJ databases">
        <authorList>
            <person name="Tuo L."/>
        </authorList>
    </citation>
    <scope>NUCLEOTIDE SEQUENCE [LARGE SCALE GENOMIC DNA]</scope>
    <source>
        <strain evidence="6 7">JCM 31229</strain>
    </source>
</reference>
<feature type="transmembrane region" description="Helical" evidence="4">
    <location>
        <begin position="170"/>
        <end position="189"/>
    </location>
</feature>
<dbReference type="PROSITE" id="PS51257">
    <property type="entry name" value="PROKAR_LIPOPROTEIN"/>
    <property type="match status" value="1"/>
</dbReference>
<evidence type="ECO:0000256" key="4">
    <source>
        <dbReference type="SAM" id="Phobius"/>
    </source>
</evidence>
<comment type="caution">
    <text evidence="6">The sequence shown here is derived from an EMBL/GenBank/DDBJ whole genome shotgun (WGS) entry which is preliminary data.</text>
</comment>
<keyword evidence="1 4" id="KW-0812">Transmembrane</keyword>
<name>A0ABS7PV72_9SPHN</name>
<feature type="transmembrane region" description="Helical" evidence="4">
    <location>
        <begin position="103"/>
        <end position="125"/>
    </location>
</feature>